<proteinExistence type="predicted"/>
<dbReference type="PANTHER" id="PTHR13271">
    <property type="entry name" value="UNCHARACTERIZED PUTATIVE METHYLTRANSFERASE"/>
    <property type="match status" value="1"/>
</dbReference>
<dbReference type="SUPFAM" id="SSF82199">
    <property type="entry name" value="SET domain"/>
    <property type="match status" value="1"/>
</dbReference>
<feature type="signal peptide" evidence="2">
    <location>
        <begin position="1"/>
        <end position="20"/>
    </location>
</feature>
<comment type="caution">
    <text evidence="4">The sequence shown here is derived from an EMBL/GenBank/DDBJ whole genome shotgun (WGS) entry which is preliminary data.</text>
</comment>
<reference evidence="4" key="1">
    <citation type="submission" date="2021-06" db="EMBL/GenBank/DDBJ databases">
        <authorList>
            <person name="Kallberg Y."/>
            <person name="Tangrot J."/>
            <person name="Rosling A."/>
        </authorList>
    </citation>
    <scope>NUCLEOTIDE SEQUENCE</scope>
    <source>
        <strain evidence="4">UK204</strain>
    </source>
</reference>
<dbReference type="InterPro" id="IPR001214">
    <property type="entry name" value="SET_dom"/>
</dbReference>
<dbReference type="PROSITE" id="PS50280">
    <property type="entry name" value="SET"/>
    <property type="match status" value="1"/>
</dbReference>
<keyword evidence="1" id="KW-0812">Transmembrane</keyword>
<evidence type="ECO:0000313" key="5">
    <source>
        <dbReference type="Proteomes" id="UP000789570"/>
    </source>
</evidence>
<gene>
    <name evidence="4" type="ORF">FCALED_LOCUS12861</name>
</gene>
<evidence type="ECO:0000256" key="1">
    <source>
        <dbReference type="SAM" id="Phobius"/>
    </source>
</evidence>
<name>A0A9N9HGP0_9GLOM</name>
<feature type="domain" description="SET" evidence="3">
    <location>
        <begin position="128"/>
        <end position="388"/>
    </location>
</feature>
<evidence type="ECO:0000313" key="4">
    <source>
        <dbReference type="EMBL" id="CAG8689139.1"/>
    </source>
</evidence>
<keyword evidence="1" id="KW-0472">Membrane</keyword>
<dbReference type="InterPro" id="IPR050600">
    <property type="entry name" value="SETD3_SETD6_MTase"/>
</dbReference>
<dbReference type="CDD" id="cd10527">
    <property type="entry name" value="SET_LSMT"/>
    <property type="match status" value="1"/>
</dbReference>
<organism evidence="4 5">
    <name type="scientific">Funneliformis caledonium</name>
    <dbReference type="NCBI Taxonomy" id="1117310"/>
    <lineage>
        <taxon>Eukaryota</taxon>
        <taxon>Fungi</taxon>
        <taxon>Fungi incertae sedis</taxon>
        <taxon>Mucoromycota</taxon>
        <taxon>Glomeromycotina</taxon>
        <taxon>Glomeromycetes</taxon>
        <taxon>Glomerales</taxon>
        <taxon>Glomeraceae</taxon>
        <taxon>Funneliformis</taxon>
    </lineage>
</organism>
<dbReference type="PANTHER" id="PTHR13271:SF137">
    <property type="entry name" value="SET DOMAIN-CONTAINING PROTEIN"/>
    <property type="match status" value="1"/>
</dbReference>
<dbReference type="OrthoDB" id="441812at2759"/>
<dbReference type="GO" id="GO:0016279">
    <property type="term" value="F:protein-lysine N-methyltransferase activity"/>
    <property type="evidence" value="ECO:0007669"/>
    <property type="project" value="TreeGrafter"/>
</dbReference>
<feature type="chain" id="PRO_5040302662" evidence="2">
    <location>
        <begin position="21"/>
        <end position="592"/>
    </location>
</feature>
<dbReference type="InterPro" id="IPR046341">
    <property type="entry name" value="SET_dom_sf"/>
</dbReference>
<dbReference type="EMBL" id="CAJVPQ010006777">
    <property type="protein sequence ID" value="CAG8689139.1"/>
    <property type="molecule type" value="Genomic_DNA"/>
</dbReference>
<keyword evidence="5" id="KW-1185">Reference proteome</keyword>
<sequence>MLSLLALNYTLTMVVTPQYAQFGSQIYCNHTVNEVRNCTDYPQLIIPCDVTAPADICTPTVISTFIHRITVNTPFFGVIFYHAHWAFLGVTLLGFIYAMIKSPSDRLYDDLDDEMDEEEEGFLMANSPKLQEFLSWAQERGVISDIQVQDIPDKGLGFVTKRNVTRDNSIVAYIPYSILLNATKISRYAKDKAPKLEETFNALMAEGKHLSERDIFILFLLYERLAPGGETSSLWKAYIDILPRTLHTPLFYDPTLRACLDGTSLKPAVDAKYNKLKKEYESLRSLFNKWSKVEDAGGHDVVTFEHFRWADGVFWSRVLSFGSRFQTIDSIEGDLDDFHLVPFLDFANHSLTPYARWEIGTEGVELILTKSDSLEPITSDTEICISYGDKPNSELLFVHGFTLSDNPWSAISFPVPFYDDDELAKAKLLFMQYHGIKHLVSLARKKGGAELSHDSTRAMWICVLAEEDGIKFKLNHNDPSHPIDLFIGNQIIPTLDVFDNVINSMELLPVIEFRVMESVLENVEYLLSHLKQTNEQVLKMMEHGRNSRELEYVRIYREDEYKFLEFAVEDFTRKRDALMTDEVVQRFMLNDQ</sequence>
<keyword evidence="1" id="KW-1133">Transmembrane helix</keyword>
<dbReference type="Proteomes" id="UP000789570">
    <property type="component" value="Unassembled WGS sequence"/>
</dbReference>
<feature type="transmembrane region" description="Helical" evidence="1">
    <location>
        <begin position="79"/>
        <end position="100"/>
    </location>
</feature>
<protein>
    <submittedName>
        <fullName evidence="4">9781_t:CDS:1</fullName>
    </submittedName>
</protein>
<keyword evidence="2" id="KW-0732">Signal</keyword>
<evidence type="ECO:0000256" key="2">
    <source>
        <dbReference type="SAM" id="SignalP"/>
    </source>
</evidence>
<evidence type="ECO:0000259" key="3">
    <source>
        <dbReference type="PROSITE" id="PS50280"/>
    </source>
</evidence>
<accession>A0A9N9HGP0</accession>
<dbReference type="AlphaFoldDB" id="A0A9N9HGP0"/>
<dbReference type="Gene3D" id="3.90.1410.10">
    <property type="entry name" value="set domain protein methyltransferase, domain 1"/>
    <property type="match status" value="1"/>
</dbReference>